<dbReference type="Pfam" id="PF03732">
    <property type="entry name" value="Retrotrans_gag"/>
    <property type="match status" value="1"/>
</dbReference>
<dbReference type="Gene3D" id="2.120.10.80">
    <property type="entry name" value="Kelch-type beta propeller"/>
    <property type="match status" value="1"/>
</dbReference>
<dbReference type="GO" id="GO:0008270">
    <property type="term" value="F:zinc ion binding"/>
    <property type="evidence" value="ECO:0007669"/>
    <property type="project" value="UniProtKB-KW"/>
</dbReference>
<dbReference type="CDD" id="cd09272">
    <property type="entry name" value="RNase_HI_RT_Ty1"/>
    <property type="match status" value="1"/>
</dbReference>
<feature type="region of interest" description="Disordered" evidence="2">
    <location>
        <begin position="1173"/>
        <end position="1212"/>
    </location>
</feature>
<dbReference type="EnsemblPlants" id="QL11p054840:mrna">
    <property type="protein sequence ID" value="QL11p054840:mrna"/>
    <property type="gene ID" value="QL11p054840"/>
</dbReference>
<keyword evidence="1" id="KW-0863">Zinc-finger</keyword>
<feature type="compositionally biased region" description="Basic and acidic residues" evidence="2">
    <location>
        <begin position="1200"/>
        <end position="1210"/>
    </location>
</feature>
<evidence type="ECO:0000259" key="3">
    <source>
        <dbReference type="PROSITE" id="PS50158"/>
    </source>
</evidence>
<dbReference type="SUPFAM" id="SSF56672">
    <property type="entry name" value="DNA/RNA polymerases"/>
    <property type="match status" value="1"/>
</dbReference>
<organism evidence="4 5">
    <name type="scientific">Quercus lobata</name>
    <name type="common">Valley oak</name>
    <dbReference type="NCBI Taxonomy" id="97700"/>
    <lineage>
        <taxon>Eukaryota</taxon>
        <taxon>Viridiplantae</taxon>
        <taxon>Streptophyta</taxon>
        <taxon>Embryophyta</taxon>
        <taxon>Tracheophyta</taxon>
        <taxon>Spermatophyta</taxon>
        <taxon>Magnoliopsida</taxon>
        <taxon>eudicotyledons</taxon>
        <taxon>Gunneridae</taxon>
        <taxon>Pentapetalae</taxon>
        <taxon>rosids</taxon>
        <taxon>fabids</taxon>
        <taxon>Fagales</taxon>
        <taxon>Fagaceae</taxon>
        <taxon>Quercus</taxon>
    </lineage>
</organism>
<dbReference type="InterPro" id="IPR012337">
    <property type="entry name" value="RNaseH-like_sf"/>
</dbReference>
<reference evidence="4 5" key="1">
    <citation type="journal article" date="2016" name="G3 (Bethesda)">
        <title>First Draft Assembly and Annotation of the Genome of a California Endemic Oak Quercus lobata Nee (Fagaceae).</title>
        <authorList>
            <person name="Sork V.L."/>
            <person name="Fitz-Gibbon S.T."/>
            <person name="Puiu D."/>
            <person name="Crepeau M."/>
            <person name="Gugger P.F."/>
            <person name="Sherman R."/>
            <person name="Stevens K."/>
            <person name="Langley C.H."/>
            <person name="Pellegrini M."/>
            <person name="Salzberg S.L."/>
        </authorList>
    </citation>
    <scope>NUCLEOTIDE SEQUENCE [LARGE SCALE GENOMIC DNA]</scope>
    <source>
        <strain evidence="4 5">cv. SW786</strain>
    </source>
</reference>
<keyword evidence="1" id="KW-0479">Metal-binding</keyword>
<dbReference type="Pfam" id="PF25597">
    <property type="entry name" value="SH3_retrovirus"/>
    <property type="match status" value="1"/>
</dbReference>
<dbReference type="EMBL" id="LRBV02000011">
    <property type="status" value="NOT_ANNOTATED_CDS"/>
    <property type="molecule type" value="Genomic_DNA"/>
</dbReference>
<evidence type="ECO:0000256" key="2">
    <source>
        <dbReference type="SAM" id="MobiDB-lite"/>
    </source>
</evidence>
<protein>
    <recommendedName>
        <fullName evidence="3">CCHC-type domain-containing protein</fullName>
    </recommendedName>
</protein>
<feature type="compositionally biased region" description="Basic and acidic residues" evidence="2">
    <location>
        <begin position="1178"/>
        <end position="1191"/>
    </location>
</feature>
<dbReference type="Pfam" id="PF01344">
    <property type="entry name" value="Kelch_1"/>
    <property type="match status" value="1"/>
</dbReference>
<dbReference type="InterPro" id="IPR005162">
    <property type="entry name" value="Retrotrans_gag_dom"/>
</dbReference>
<dbReference type="Proteomes" id="UP000594261">
    <property type="component" value="Chromosome 11"/>
</dbReference>
<evidence type="ECO:0000313" key="5">
    <source>
        <dbReference type="Proteomes" id="UP000594261"/>
    </source>
</evidence>
<evidence type="ECO:0000256" key="1">
    <source>
        <dbReference type="PROSITE-ProRule" id="PRU00047"/>
    </source>
</evidence>
<feature type="domain" description="CCHC-type" evidence="3">
    <location>
        <begin position="259"/>
        <end position="272"/>
    </location>
</feature>
<dbReference type="Gene3D" id="3.30.420.10">
    <property type="entry name" value="Ribonuclease H-like superfamily/Ribonuclease H"/>
    <property type="match status" value="1"/>
</dbReference>
<sequence>MDDLLFLHHAENPSLVLVTQPLIGGENYSAWARVVRKALLTKNKLGFIDGTLTLSSPLISTPSSVQAWIRCDNMVGTWLTNSVSSKLQASIIYEDTALEIWTDLKNRFAQTNGPRVFNLQKEISELHQGEMSITDFFTQLKVFWDQLQNLSPFPSCSCGKCMCNINKRLNDLQGRESVMKFLMGVNESFSQVRSQVLLMDPIPSLSKVYSLMIQEETQRLIPNTPVVKVDSTALAAKVSTDQANYVVNSVGKGKDRPVCTHCGKTGHTMDKCYRLHGFPPGFKFKNKITMAHQVSSGSSSEFVSPMHQFSAFSPEQCQQLLALFSASNLSSATPPHISDASMVTATPSSTSANVAMAVDLLTSITAIRQSLIQLPNGESTQDLISWKTIGVGKALDGLYLLQSNSLHQSSSSSFATFLSAHNLTDVFGHFTTVTSTSVSSQPSSIWHDSCVYTPQQNSVVERKHQHLLCIARALQIQSQLPLQFWGDCVLHAAYLINRLPSPLLHDKTPFELLFHKIPDYSNLKTFGCLCFASTISHTRSKFSPRARKCVFLGFPFNTKGFKVFDLVSHTIFVSRDVTFHENVIPFVSNSITSVQQPFFIPVSSVPAINPLFDPLIQSKSKSAPAVPLDPITHIHHSIDDDLLDEVPVEPPDPIVDPIPLRKSSRAVKQPSYLQAYHCNQVSSVIAAPTSQSGTSHPLSSHLSYQHLSSSYKSFCCSISSLVEPTYYYQVASNPKWQEAMTAEIAALEANHTWTLTPLPAEGVDYFETFSPVAKMVSVKVLLVVAAIKGWFLSQLDVNNAFLHGDLDEEVYMALPQGFHSQGELGFTQSKADYSLFTKRQGDVFMMLLVYVDDVLIACNDKAEIDRFKVLLDDRFKLKDLGDLKYFLGLEVARSAKGIALCQRKYTLEVLNDAGMLGCKPAKTPMDQSLKLSQLEGEELKDPSIYRRLIGRLLYLTITRPNITFAVHKLSQYMSKPRKPHLDAAYRILQYLKNEPGKGLLFSSKTDLHLKGFADADWASCCDTRKSITGYSIFIGDSLVSWKSKKQSTVSRSSAEAEYRAMAVATCELVWILYFLKDIGVKHDKEASLFCDSQAALHIGSNPVFHERTKHIEIDCHVVRDKVLEGVIKLNHVRSHCQLADMLTKALGYNQFSNLVDKIGMMNIHTPAALEGEYQNSSEDDHKEARAEHETAELNLSEEQNPEKAETHPSSEELSTNKLIPFFAVKLYKNDFFGAIGSHLYCVDNVGSVQHIRTLNVKSPSDGWKFGPPMTTARNMSFSHTMALDGKLYVLGGLPPFPPQSQQHQYHWMEVFDPSSNTWEALPNPPSEIHPRQMITAVIESRKQILVTSLLELPNNERSAYSEAKFYTYNVTTRCWATLESPVRKLRGGSIHKLSNVAVGNTLYWAFLEKDYLVVQAYDLDKDVWFEGSENIREEFFGKHEYPSYSSKLGRVPFLHLYDQKFCLLMRSDFSKRNRKWKLLERETHYLNCFIFEVTPIFKNQDEYDWSQLPNDVLLLIAKRINSRITLNCFRAVCSSWRSSVLPIKLRLTIPTYDPQIADQFYLSERPIYVIQSIETLGKTISPERWIVKIEKDENGINHLVHPLTNSKLTNVAFDKVLNSFDFGICEWSKEYVIQYAPEDQAPGVSGDNGEIDRYRTVVTVNPTTSKVSSVGIYGMVIAADEVCLINFYDALVLVAIHYILSDADLRSENHIVCSKPNGVLVGFKIFVQDEERLK</sequence>
<dbReference type="OMA" id="SPERWIV"/>
<keyword evidence="5" id="KW-1185">Reference proteome</keyword>
<dbReference type="InterPro" id="IPR015915">
    <property type="entry name" value="Kelch-typ_b-propeller"/>
</dbReference>
<evidence type="ECO:0000313" key="4">
    <source>
        <dbReference type="EnsemblPlants" id="QL11p054840:mrna"/>
    </source>
</evidence>
<keyword evidence="1" id="KW-0862">Zinc</keyword>
<dbReference type="PANTHER" id="PTHR11439:SF498">
    <property type="entry name" value="DNAK FAMILY PROTEIN"/>
    <property type="match status" value="1"/>
</dbReference>
<dbReference type="PROSITE" id="PS50158">
    <property type="entry name" value="ZF_CCHC"/>
    <property type="match status" value="1"/>
</dbReference>
<dbReference type="InParanoid" id="A0A7N2RE21"/>
<dbReference type="Pfam" id="PF07727">
    <property type="entry name" value="RVT_2"/>
    <property type="match status" value="2"/>
</dbReference>
<reference evidence="4" key="2">
    <citation type="submission" date="2021-01" db="UniProtKB">
        <authorList>
            <consortium name="EnsemblPlants"/>
        </authorList>
    </citation>
    <scope>IDENTIFICATION</scope>
</reference>
<dbReference type="InterPro" id="IPR043502">
    <property type="entry name" value="DNA/RNA_pol_sf"/>
</dbReference>
<dbReference type="SUPFAM" id="SSF117281">
    <property type="entry name" value="Kelch motif"/>
    <property type="match status" value="1"/>
</dbReference>
<dbReference type="Pfam" id="PF14244">
    <property type="entry name" value="Retrotran_gag_3"/>
    <property type="match status" value="1"/>
</dbReference>
<dbReference type="Gramene" id="QL11p054840:mrna">
    <property type="protein sequence ID" value="QL11p054840:mrna"/>
    <property type="gene ID" value="QL11p054840"/>
</dbReference>
<dbReference type="InterPro" id="IPR029472">
    <property type="entry name" value="Copia-like_N"/>
</dbReference>
<name>A0A7N2RE21_QUELO</name>
<dbReference type="SUPFAM" id="SSF53098">
    <property type="entry name" value="Ribonuclease H-like"/>
    <property type="match status" value="1"/>
</dbReference>
<dbReference type="PANTHER" id="PTHR11439">
    <property type="entry name" value="GAG-POL-RELATED RETROTRANSPOSON"/>
    <property type="match status" value="1"/>
</dbReference>
<dbReference type="InterPro" id="IPR006652">
    <property type="entry name" value="Kelch_1"/>
</dbReference>
<accession>A0A7N2RE21</accession>
<dbReference type="InterPro" id="IPR013103">
    <property type="entry name" value="RVT_2"/>
</dbReference>
<proteinExistence type="predicted"/>
<dbReference type="InterPro" id="IPR036397">
    <property type="entry name" value="RNaseH_sf"/>
</dbReference>
<dbReference type="GO" id="GO:0003676">
    <property type="term" value="F:nucleic acid binding"/>
    <property type="evidence" value="ECO:0007669"/>
    <property type="project" value="InterPro"/>
</dbReference>
<dbReference type="InterPro" id="IPR001878">
    <property type="entry name" value="Znf_CCHC"/>
</dbReference>
<dbReference type="InterPro" id="IPR057670">
    <property type="entry name" value="SH3_retrovirus"/>
</dbReference>